<dbReference type="InterPro" id="IPR012349">
    <property type="entry name" value="Split_barrel_FMN-bd"/>
</dbReference>
<dbReference type="AlphaFoldDB" id="A0A8T8K7L4"/>
<dbReference type="OrthoDB" id="953at2157"/>
<dbReference type="Gene3D" id="2.30.110.10">
    <property type="entry name" value="Electron Transport, Fmn-binding Protein, Chain A"/>
    <property type="match status" value="1"/>
</dbReference>
<organism evidence="1 2">
    <name type="scientific">Methanobacterium alkalithermotolerans</name>
    <dbReference type="NCBI Taxonomy" id="2731220"/>
    <lineage>
        <taxon>Archaea</taxon>
        <taxon>Methanobacteriati</taxon>
        <taxon>Methanobacteriota</taxon>
        <taxon>Methanomada group</taxon>
        <taxon>Methanobacteria</taxon>
        <taxon>Methanobacteriales</taxon>
        <taxon>Methanobacteriaceae</taxon>
        <taxon>Methanobacterium</taxon>
    </lineage>
</organism>
<sequence>MSLYKIPLMEKEEYDEVIKSNFMSRIAFNGEYPYIAPFLYVFDEKYIYFLSTKYGKKIQRLQDNPKVAVEIEEYTPDLSEYKFVSLRGRIEEETDPHKKKEIRSKFAELIKDRELSKKIMAALGHDPDDPLACLVEMECSFVWKLVDVKEIIALKN</sequence>
<protein>
    <submittedName>
        <fullName evidence="1">Pyridoxamine 5'-phosphate oxidase family protein</fullName>
    </submittedName>
</protein>
<name>A0A8T8K7L4_9EURY</name>
<gene>
    <name evidence="1" type="ORF">HYG87_04565</name>
</gene>
<dbReference type="SUPFAM" id="SSF50475">
    <property type="entry name" value="FMN-binding split barrel"/>
    <property type="match status" value="1"/>
</dbReference>
<evidence type="ECO:0000313" key="2">
    <source>
        <dbReference type="Proteomes" id="UP000681041"/>
    </source>
</evidence>
<dbReference type="RefSeq" id="WP_211534040.1">
    <property type="nucleotide sequence ID" value="NZ_CP058560.1"/>
</dbReference>
<proteinExistence type="predicted"/>
<keyword evidence="2" id="KW-1185">Reference proteome</keyword>
<dbReference type="KEGG" id="meme:HYG87_04565"/>
<reference evidence="1" key="1">
    <citation type="submission" date="2020-07" db="EMBL/GenBank/DDBJ databases">
        <title>Methanobacterium. sp. MethCan genome.</title>
        <authorList>
            <person name="Postec A."/>
            <person name="Quemeneur M."/>
        </authorList>
    </citation>
    <scope>NUCLEOTIDE SEQUENCE</scope>
    <source>
        <strain evidence="1">MethCAN</strain>
    </source>
</reference>
<dbReference type="GeneID" id="64820012"/>
<dbReference type="Proteomes" id="UP000681041">
    <property type="component" value="Chromosome"/>
</dbReference>
<dbReference type="Pfam" id="PF12900">
    <property type="entry name" value="Pyridox_ox_2"/>
    <property type="match status" value="1"/>
</dbReference>
<accession>A0A8T8K7L4</accession>
<dbReference type="EMBL" id="CP058560">
    <property type="protein sequence ID" value="QUH23093.1"/>
    <property type="molecule type" value="Genomic_DNA"/>
</dbReference>
<dbReference type="InterPro" id="IPR024747">
    <property type="entry name" value="Pyridox_Oxase-rel"/>
</dbReference>
<evidence type="ECO:0000313" key="1">
    <source>
        <dbReference type="EMBL" id="QUH23093.1"/>
    </source>
</evidence>